<organism evidence="2 3">
    <name type="scientific">Mortierella alpina</name>
    <name type="common">Oleaginous fungus</name>
    <name type="synonym">Mortierella renispora</name>
    <dbReference type="NCBI Taxonomy" id="64518"/>
    <lineage>
        <taxon>Eukaryota</taxon>
        <taxon>Fungi</taxon>
        <taxon>Fungi incertae sedis</taxon>
        <taxon>Mucoromycota</taxon>
        <taxon>Mortierellomycotina</taxon>
        <taxon>Mortierellomycetes</taxon>
        <taxon>Mortierellales</taxon>
        <taxon>Mortierellaceae</taxon>
        <taxon>Mortierella</taxon>
    </lineage>
</organism>
<dbReference type="EMBL" id="JAIFTL010000023">
    <property type="protein sequence ID" value="KAG9326283.1"/>
    <property type="molecule type" value="Genomic_DNA"/>
</dbReference>
<feature type="compositionally biased region" description="Low complexity" evidence="1">
    <location>
        <begin position="185"/>
        <end position="199"/>
    </location>
</feature>
<name>A0A9P8A8L2_MORAP</name>
<sequence length="884" mass="94824">MGNVSSKPSNGSTFSTPASPAAGASSSALPPTRASFSVETRSPREKVQQHQRSYSYSARPFAPRSQHSDSGNSSGKSHDEIALDAAAGPESTAAHTALGVGAKAALLEKPLPTSPLPSALQSTPDKDPTEGRQTETTFDSNRDCSPSAPTAIAATPPLNSLQRNCISPSLSTRMVTSLTQQSIHSQSSLSDKSTKSGSSGSSGSGSGNGSGSGSGRTVTTRTTSLAGATTESLGQLSLQRFPTGESEYKVRPLSRSKAAEESSKPGQGLGQNEQEKSSRATSMASSSSARSSSGSSGFRYSWTITVLARANGKKYVIKRVSKALLPPSAYYHYPTTAHQLCTCPACKSSREQLLLTGQLDKKEMENIQEVLVLQNKGRKKDLPQLPPSPPQQQPRERQQPTRPLSANSLSPPALKDTLEPRTSPNLYNCNNASTPNTQNKMFSLSPNSTPHDTPVNSRPSTPSSPLRPLFSISPPTMSADATKVHNRSSSHSTSKVPTSSNASAPTPLQPSATPLFWPNKECDPLVTQPRIRLSTDVPRPETDVSPFRPPPKSASAAVSHKKRPNLQRHASTPNMSRAVTGLDVLEDDPMRASQLKQLSRDSRTAWHPRGEKGQRPHTTVSVVPTITTPLQSLDSSRSVSVDKTGEENMKKSIANGGRAEPSVTWSEPSVDRERRVSPFDTNEGEFKQMEPDTPSIMMPKSKGISAAQPSFVPPPHALPMELVLLQTYNDSDHLPEHHEWTQDQAYWYYVTKAHGVRRRKLKKVSSWWLDMGSLGNALLSGSSNSGEPIATGPIYNMGRGTSGTTSPLLSSPLSSEVALANHNMNGSESQNGNHVDPATKEMGSSTTTTGTSVSFATFKRQSSPRNSSHMGKYYHVDWDEYTSL</sequence>
<feature type="compositionally biased region" description="Low complexity" evidence="1">
    <location>
        <begin position="489"/>
        <end position="500"/>
    </location>
</feature>
<feature type="region of interest" description="Disordered" evidence="1">
    <location>
        <begin position="375"/>
        <end position="619"/>
    </location>
</feature>
<feature type="compositionally biased region" description="Polar residues" evidence="1">
    <location>
        <begin position="568"/>
        <end position="577"/>
    </location>
</feature>
<dbReference type="AlphaFoldDB" id="A0A9P8A8L2"/>
<evidence type="ECO:0000256" key="1">
    <source>
        <dbReference type="SAM" id="MobiDB-lite"/>
    </source>
</evidence>
<feature type="compositionally biased region" description="Low complexity" evidence="1">
    <location>
        <begin position="457"/>
        <end position="469"/>
    </location>
</feature>
<feature type="compositionally biased region" description="Polar residues" evidence="1">
    <location>
        <begin position="501"/>
        <end position="512"/>
    </location>
</feature>
<feature type="compositionally biased region" description="Gly residues" evidence="1">
    <location>
        <begin position="200"/>
        <end position="214"/>
    </location>
</feature>
<feature type="region of interest" description="Disordered" evidence="1">
    <location>
        <begin position="1"/>
        <end position="94"/>
    </location>
</feature>
<feature type="compositionally biased region" description="Low complexity" evidence="1">
    <location>
        <begin position="145"/>
        <end position="157"/>
    </location>
</feature>
<comment type="caution">
    <text evidence="2">The sequence shown here is derived from an EMBL/GenBank/DDBJ whole genome shotgun (WGS) entry which is preliminary data.</text>
</comment>
<feature type="compositionally biased region" description="Polar residues" evidence="1">
    <location>
        <begin position="231"/>
        <end position="240"/>
    </location>
</feature>
<dbReference type="Proteomes" id="UP000717515">
    <property type="component" value="Unassembled WGS sequence"/>
</dbReference>
<feature type="compositionally biased region" description="Polar residues" evidence="1">
    <location>
        <begin position="823"/>
        <end position="833"/>
    </location>
</feature>
<feature type="compositionally biased region" description="Polar residues" evidence="1">
    <location>
        <begin position="158"/>
        <end position="184"/>
    </location>
</feature>
<feature type="compositionally biased region" description="Basic and acidic residues" evidence="1">
    <location>
        <begin position="598"/>
        <end position="614"/>
    </location>
</feature>
<protein>
    <submittedName>
        <fullName evidence="2">Uncharacterized protein</fullName>
    </submittedName>
</protein>
<feature type="compositionally biased region" description="Polar residues" evidence="1">
    <location>
        <begin position="853"/>
        <end position="869"/>
    </location>
</feature>
<feature type="compositionally biased region" description="Low complexity" evidence="1">
    <location>
        <begin position="279"/>
        <end position="297"/>
    </location>
</feature>
<gene>
    <name evidence="2" type="ORF">KVV02_000998</name>
</gene>
<feature type="compositionally biased region" description="Low complexity" evidence="1">
    <location>
        <begin position="215"/>
        <end position="230"/>
    </location>
</feature>
<feature type="compositionally biased region" description="Low complexity" evidence="1">
    <location>
        <begin position="12"/>
        <end position="32"/>
    </location>
</feature>
<evidence type="ECO:0000313" key="2">
    <source>
        <dbReference type="EMBL" id="KAG9326283.1"/>
    </source>
</evidence>
<reference evidence="2" key="1">
    <citation type="submission" date="2021-07" db="EMBL/GenBank/DDBJ databases">
        <title>Draft genome of Mortierella alpina, strain LL118, isolated from an aspen leaf litter sample.</title>
        <authorList>
            <person name="Yang S."/>
            <person name="Vinatzer B.A."/>
        </authorList>
    </citation>
    <scope>NUCLEOTIDE SEQUENCE</scope>
    <source>
        <strain evidence="2">LL118</strain>
    </source>
</reference>
<accession>A0A9P8A8L2</accession>
<feature type="compositionally biased region" description="Polar residues" evidence="1">
    <location>
        <begin position="1"/>
        <end position="11"/>
    </location>
</feature>
<feature type="region of interest" description="Disordered" evidence="1">
    <location>
        <begin position="823"/>
        <end position="871"/>
    </location>
</feature>
<proteinExistence type="predicted"/>
<feature type="compositionally biased region" description="Polar residues" evidence="1">
    <location>
        <begin position="420"/>
        <end position="456"/>
    </location>
</feature>
<feature type="region of interest" description="Disordered" evidence="1">
    <location>
        <begin position="654"/>
        <end position="675"/>
    </location>
</feature>
<feature type="compositionally biased region" description="Low complexity" evidence="1">
    <location>
        <begin position="843"/>
        <end position="852"/>
    </location>
</feature>
<feature type="compositionally biased region" description="Basic and acidic residues" evidence="1">
    <location>
        <begin position="124"/>
        <end position="133"/>
    </location>
</feature>
<evidence type="ECO:0000313" key="3">
    <source>
        <dbReference type="Proteomes" id="UP000717515"/>
    </source>
</evidence>
<feature type="region of interest" description="Disordered" evidence="1">
    <location>
        <begin position="109"/>
        <end position="297"/>
    </location>
</feature>